<accession>A0A6N7EYB9</accession>
<gene>
    <name evidence="1" type="ORF">GCU85_06500</name>
</gene>
<keyword evidence="2" id="KW-1185">Reference proteome</keyword>
<sequence>MNQCQELAQNSASSATQTNEIFHTIHDKLGHINADITQIAAAADQQTQTLYSLEEQSSQIKSIADEVMQDTESAELQAKELKSLSDQSSHLMRAFKLEDSGH</sequence>
<dbReference type="RefSeq" id="WP_152810380.1">
    <property type="nucleotide sequence ID" value="NZ_WHNW01000007.1"/>
</dbReference>
<evidence type="ECO:0008006" key="3">
    <source>
        <dbReference type="Google" id="ProtNLM"/>
    </source>
</evidence>
<evidence type="ECO:0000313" key="1">
    <source>
        <dbReference type="EMBL" id="MPV86379.1"/>
    </source>
</evidence>
<dbReference type="EMBL" id="WHNW01000007">
    <property type="protein sequence ID" value="MPV86379.1"/>
    <property type="molecule type" value="Genomic_DNA"/>
</dbReference>
<dbReference type="Gene3D" id="1.10.287.950">
    <property type="entry name" value="Methyl-accepting chemotaxis protein"/>
    <property type="match status" value="1"/>
</dbReference>
<name>A0A6N7EYB9_9GAMM</name>
<dbReference type="SUPFAM" id="SSF58104">
    <property type="entry name" value="Methyl-accepting chemotaxis protein (MCP) signaling domain"/>
    <property type="match status" value="1"/>
</dbReference>
<comment type="caution">
    <text evidence="1">The sequence shown here is derived from an EMBL/GenBank/DDBJ whole genome shotgun (WGS) entry which is preliminary data.</text>
</comment>
<evidence type="ECO:0000313" key="2">
    <source>
        <dbReference type="Proteomes" id="UP000471298"/>
    </source>
</evidence>
<dbReference type="AlphaFoldDB" id="A0A6N7EYB9"/>
<dbReference type="Proteomes" id="UP000471298">
    <property type="component" value="Unassembled WGS sequence"/>
</dbReference>
<protein>
    <recommendedName>
        <fullName evidence="3">Methyl-accepting chemotaxis protein</fullName>
    </recommendedName>
</protein>
<proteinExistence type="predicted"/>
<dbReference type="InParanoid" id="A0A6N7EYB9"/>
<reference evidence="1 2" key="1">
    <citation type="submission" date="2019-10" db="EMBL/GenBank/DDBJ databases">
        <title>Cardiobacteriales fam. a chemoheterotrophic member of the order Cardiobacteriales, and proposal of Cardiobacteriales fam. nov.</title>
        <authorList>
            <person name="Wang C."/>
        </authorList>
    </citation>
    <scope>NUCLEOTIDE SEQUENCE [LARGE SCALE GENOMIC DNA]</scope>
    <source>
        <strain evidence="1 2">ML27</strain>
    </source>
</reference>
<organism evidence="1 2">
    <name type="scientific">Ostreibacterium oceani</name>
    <dbReference type="NCBI Taxonomy" id="2654998"/>
    <lineage>
        <taxon>Bacteria</taxon>
        <taxon>Pseudomonadati</taxon>
        <taxon>Pseudomonadota</taxon>
        <taxon>Gammaproteobacteria</taxon>
        <taxon>Cardiobacteriales</taxon>
        <taxon>Ostreibacteriaceae</taxon>
        <taxon>Ostreibacterium</taxon>
    </lineage>
</organism>